<dbReference type="InterPro" id="IPR013948">
    <property type="entry name" value="DNA_replication_reg_Sld3_C"/>
</dbReference>
<dbReference type="PANTHER" id="PTHR28067">
    <property type="entry name" value="DNA REPLICATION REGULATOR SLD3"/>
    <property type="match status" value="1"/>
</dbReference>
<evidence type="ECO:0000256" key="1">
    <source>
        <dbReference type="SAM" id="MobiDB-lite"/>
    </source>
</evidence>
<evidence type="ECO:0000313" key="4">
    <source>
        <dbReference type="Proteomes" id="UP000562929"/>
    </source>
</evidence>
<dbReference type="EMBL" id="JAACLJ010000009">
    <property type="protein sequence ID" value="KAF4580993.1"/>
    <property type="molecule type" value="Genomic_DNA"/>
</dbReference>
<keyword evidence="4" id="KW-1185">Reference proteome</keyword>
<feature type="region of interest" description="Disordered" evidence="1">
    <location>
        <begin position="1"/>
        <end position="34"/>
    </location>
</feature>
<dbReference type="GO" id="GO:0006270">
    <property type="term" value="P:DNA replication initiation"/>
    <property type="evidence" value="ECO:0007669"/>
    <property type="project" value="InterPro"/>
</dbReference>
<gene>
    <name evidence="3" type="ORF">GQ602_007130</name>
</gene>
<name>A0A8H4Q0Q4_9HYPO</name>
<feature type="compositionally biased region" description="Basic residues" evidence="1">
    <location>
        <begin position="362"/>
        <end position="372"/>
    </location>
</feature>
<accession>A0A8H4Q0Q4</accession>
<organism evidence="3 4">
    <name type="scientific">Ophiocordyceps camponoti-floridani</name>
    <dbReference type="NCBI Taxonomy" id="2030778"/>
    <lineage>
        <taxon>Eukaryota</taxon>
        <taxon>Fungi</taxon>
        <taxon>Dikarya</taxon>
        <taxon>Ascomycota</taxon>
        <taxon>Pezizomycotina</taxon>
        <taxon>Sordariomycetes</taxon>
        <taxon>Hypocreomycetidae</taxon>
        <taxon>Hypocreales</taxon>
        <taxon>Ophiocordycipitaceae</taxon>
        <taxon>Ophiocordyceps</taxon>
    </lineage>
</organism>
<dbReference type="GO" id="GO:0031261">
    <property type="term" value="C:DNA replication preinitiation complex"/>
    <property type="evidence" value="ECO:0007669"/>
    <property type="project" value="TreeGrafter"/>
</dbReference>
<reference evidence="3 4" key="1">
    <citation type="journal article" date="2020" name="G3 (Bethesda)">
        <title>Genetic Underpinnings of Host Manipulation by Ophiocordyceps as Revealed by Comparative Transcriptomics.</title>
        <authorList>
            <person name="Will I."/>
            <person name="Das B."/>
            <person name="Trinh T."/>
            <person name="Brachmann A."/>
            <person name="Ohm R.A."/>
            <person name="de Bekker C."/>
        </authorList>
    </citation>
    <scope>NUCLEOTIDE SEQUENCE [LARGE SCALE GENOMIC DNA]</scope>
    <source>
        <strain evidence="3 4">EC05</strain>
    </source>
</reference>
<evidence type="ECO:0000259" key="2">
    <source>
        <dbReference type="Pfam" id="PF08639"/>
    </source>
</evidence>
<dbReference type="Pfam" id="PF08639">
    <property type="entry name" value="Sld3_STD"/>
    <property type="match status" value="1"/>
</dbReference>
<dbReference type="OrthoDB" id="5395343at2759"/>
<dbReference type="AlphaFoldDB" id="A0A8H4Q0Q4"/>
<feature type="region of interest" description="Disordered" evidence="1">
    <location>
        <begin position="621"/>
        <end position="663"/>
    </location>
</feature>
<proteinExistence type="predicted"/>
<feature type="domain" description="DNA replication regulator Sld3 C-terminal" evidence="2">
    <location>
        <begin position="274"/>
        <end position="797"/>
    </location>
</feature>
<sequence>MSGTSADGTDASRTRAILTPSSDGIDDGKRRPDAGAMEELLRPSVAVKPHPPQLHVQPRLLLPLMLLPREHLPLASIEFGASDRDMPPSRLFESRVKMLDLESRFGASTSVLVARNETRGTVHVLERQGSDEGLYVMCQLGSWVDLAALAARATAVAWERLRALTSQHRPGGEGNAPLAAPPLFKESGRKRAAVEAVQSLVRKRVRSRSVTTVNDAGRHVLASVTGNQARLRTPDRTTKPEREEAEIMLADIAPALDLDGMASTAQPPATAEAIFDGIRLQYSEALYKSMGSLAYFVKGPLSRARSAFHIDLDTSLDMSDLIDFLKSLILTTVQIDTKYRDTIPDLIAKVNNFDGLDENSSKRKRRPRKMKIGKSGLYPHEDESIRKWWASKQQPGDDQSSSSMATAQLKSHVSLLRTRETQLQMIIALEILALEPLKAGEDVLPRLPEAESNGEPTTPVPAPRKRSRLNLQLLIDVHADRLTIWQSIASDEQLLLGESQVSRQPDGQLQPRTSAEPLRDFCVDIIVPFFSSRLPEICDGINRKLGGPLLLSPPKPKPSRTAPKKREQKPGTAAKRPTPVRSQRTLQRALSAEQQHRRSLSRGPSNAIALLRSATTASLVNVKREGSEPTSARNLKEAPRLAPAWKRPPLSHSASAPHLVAGSKESRKALVEAELKDAISALRKPNRDVVGKAMAEADERRLLSAKKAKKPPSRAPVVVKATPATTRFTDVLAPNRHSTGDHAPPFGVQHSPVLPSSDGKRIIPSTGQRPSHRDAFSIVGASSPPAADFVVDDTPMKPPARPCFIRRFVGEALAVPAPPSSPLAGAGRGELSVLDTPVRDSGGGVLGVDLSSAWVGGR</sequence>
<feature type="region of interest" description="Disordered" evidence="1">
    <location>
        <begin position="545"/>
        <end position="605"/>
    </location>
</feature>
<feature type="region of interest" description="Disordered" evidence="1">
    <location>
        <begin position="733"/>
        <end position="773"/>
    </location>
</feature>
<dbReference type="InterPro" id="IPR042511">
    <property type="entry name" value="Sld3"/>
</dbReference>
<dbReference type="Gene3D" id="1.20.58.2130">
    <property type="match status" value="1"/>
</dbReference>
<comment type="caution">
    <text evidence="3">The sequence shown here is derived from an EMBL/GenBank/DDBJ whole genome shotgun (WGS) entry which is preliminary data.</text>
</comment>
<evidence type="ECO:0000313" key="3">
    <source>
        <dbReference type="EMBL" id="KAF4580993.1"/>
    </source>
</evidence>
<dbReference type="PANTHER" id="PTHR28067:SF1">
    <property type="entry name" value="DNA REPLICATION REGULATOR SLD3"/>
    <property type="match status" value="1"/>
</dbReference>
<feature type="region of interest" description="Disordered" evidence="1">
    <location>
        <begin position="357"/>
        <end position="376"/>
    </location>
</feature>
<protein>
    <submittedName>
        <fullName evidence="3">DNA replication regulator Sld3</fullName>
    </submittedName>
</protein>
<dbReference type="Proteomes" id="UP000562929">
    <property type="component" value="Unassembled WGS sequence"/>
</dbReference>